<reference evidence="1 2" key="1">
    <citation type="journal article" date="2009" name="Proc. Natl. Acad. Sci. U.S.A.">
        <title>Hamiltonella defensa, genome evolution of protective bacterial endosymbiont from pathogenic ancestors.</title>
        <authorList>
            <person name="Degnan P.H."/>
            <person name="Yu Y."/>
            <person name="Sisneros N."/>
            <person name="Wing R.A."/>
            <person name="Moran N.A."/>
        </authorList>
    </citation>
    <scope>NUCLEOTIDE SEQUENCE [LARGE SCALE GENOMIC DNA]</scope>
    <source>
        <strain evidence="2">5AT</strain>
    </source>
</reference>
<organism evidence="1 2">
    <name type="scientific">Hamiltonella defensa subsp. Acyrthosiphon pisum (strain 5AT)</name>
    <dbReference type="NCBI Taxonomy" id="572265"/>
    <lineage>
        <taxon>Bacteria</taxon>
        <taxon>Pseudomonadati</taxon>
        <taxon>Pseudomonadota</taxon>
        <taxon>Gammaproteobacteria</taxon>
        <taxon>Enterobacterales</taxon>
        <taxon>Enterobacteriaceae</taxon>
        <taxon>aphid secondary symbionts</taxon>
        <taxon>Candidatus Williamhamiltonella</taxon>
    </lineage>
</organism>
<dbReference type="EMBL" id="CP001277">
    <property type="protein sequence ID" value="ACQ66916.1"/>
    <property type="molecule type" value="Genomic_DNA"/>
</dbReference>
<dbReference type="KEGG" id="hde:HDEF_0143"/>
<dbReference type="HOGENOM" id="CLU_3389748_0_0_6"/>
<dbReference type="Proteomes" id="UP000002334">
    <property type="component" value="Chromosome"/>
</dbReference>
<keyword evidence="2" id="KW-1185">Reference proteome</keyword>
<gene>
    <name evidence="1" type="ordered locus">HDEF_0143</name>
</gene>
<sequence length="32" mass="3761">MFENAGGVIWLQKLMLIKQNIMAFKNKKRLVP</sequence>
<proteinExistence type="predicted"/>
<name>C4K8S9_HAMD5</name>
<dbReference type="AlphaFoldDB" id="C4K8S9"/>
<accession>C4K8S9</accession>
<evidence type="ECO:0000313" key="1">
    <source>
        <dbReference type="EMBL" id="ACQ66916.1"/>
    </source>
</evidence>
<dbReference type="STRING" id="572265.HDEF_0143"/>
<evidence type="ECO:0000313" key="2">
    <source>
        <dbReference type="Proteomes" id="UP000002334"/>
    </source>
</evidence>
<protein>
    <submittedName>
        <fullName evidence="1">Uncharacterized protein</fullName>
    </submittedName>
</protein>